<sequence length="554" mass="59825">MPARRILSVWFPRLGAERLLRHMSATGDVPLAVVQEVGQTRVISALSKAAEAAGLQVGQPLRDAHAMCSDLVTRAQNPRAEAAFLAALQRWAGQFSPWVAAQDTNGLVLDITGCAHLFGGEEAMMQAMADGAQGFGLSVQAGLADTVGAAWALARYAGRTPGHGRSGDAIDQEARATRSRAAKRRHWERGGPAVQPTATPGAAGHALRIAAPGQTRSALADLPVAALRLEPEVIEQLGRMGLRRVGDLTGQPRAPLARRFGRGLLLRMDQALGAVPEPVSPAREAPRFATRLTLPEPIGLRDDILAGLDRLLPRLGQLLRDQGQGARRVRLQAGRVNDTMQTLEIGLARASHDPARIRPLLDMKIDEIDAGFGIDMLRLEAVQVEPVHARTVTGHAGATEAAHARANGETAMADLLGRMGARIGLDAITRRHPASSHIPEKTAQVLAAAWSEPATGWPASPTPRPLLIWRPEPVMAPDGPRPPRQFRWRGRAHDLAHATGPERISPEWWLDEPEWRSGVRDYWQVVTARGERLWLFYAHGAAISSGWFCQGSFA</sequence>
<dbReference type="InterPro" id="IPR001126">
    <property type="entry name" value="UmuC"/>
</dbReference>
<evidence type="ECO:0000256" key="3">
    <source>
        <dbReference type="SAM" id="MobiDB-lite"/>
    </source>
</evidence>
<dbReference type="PANTHER" id="PTHR35369:SF2">
    <property type="entry name" value="BLR3025 PROTEIN"/>
    <property type="match status" value="1"/>
</dbReference>
<gene>
    <name evidence="5" type="ORF">HAT86_06035</name>
</gene>
<evidence type="ECO:0000256" key="1">
    <source>
        <dbReference type="ARBA" id="ARBA00010945"/>
    </source>
</evidence>
<dbReference type="AlphaFoldDB" id="A0A967B9U8"/>
<evidence type="ECO:0000313" key="6">
    <source>
        <dbReference type="Proteomes" id="UP000639775"/>
    </source>
</evidence>
<keyword evidence="6" id="KW-1185">Reference proteome</keyword>
<dbReference type="InterPro" id="IPR050356">
    <property type="entry name" value="SulA_CellDiv_inhibitor"/>
</dbReference>
<organism evidence="5 6">
    <name type="scientific">Roseovarius gahaiensis</name>
    <dbReference type="NCBI Taxonomy" id="2716691"/>
    <lineage>
        <taxon>Bacteria</taxon>
        <taxon>Pseudomonadati</taxon>
        <taxon>Pseudomonadota</taxon>
        <taxon>Alphaproteobacteria</taxon>
        <taxon>Rhodobacterales</taxon>
        <taxon>Roseobacteraceae</taxon>
        <taxon>Roseovarius</taxon>
    </lineage>
</organism>
<feature type="domain" description="UmuC" evidence="4">
    <location>
        <begin position="28"/>
        <end position="152"/>
    </location>
</feature>
<proteinExistence type="inferred from homology"/>
<dbReference type="EMBL" id="JAAORB010000007">
    <property type="protein sequence ID" value="NHQ74025.1"/>
    <property type="molecule type" value="Genomic_DNA"/>
</dbReference>
<dbReference type="PANTHER" id="PTHR35369">
    <property type="entry name" value="BLR3025 PROTEIN-RELATED"/>
    <property type="match status" value="1"/>
</dbReference>
<dbReference type="Pfam" id="PF00817">
    <property type="entry name" value="IMS"/>
    <property type="match status" value="1"/>
</dbReference>
<feature type="region of interest" description="Disordered" evidence="3">
    <location>
        <begin position="182"/>
        <end position="201"/>
    </location>
</feature>
<dbReference type="RefSeq" id="WP_167194444.1">
    <property type="nucleotide sequence ID" value="NZ_JAAORB010000007.1"/>
</dbReference>
<evidence type="ECO:0000313" key="5">
    <source>
        <dbReference type="EMBL" id="NHQ74025.1"/>
    </source>
</evidence>
<dbReference type="Gene3D" id="3.30.70.270">
    <property type="match status" value="1"/>
</dbReference>
<evidence type="ECO:0000259" key="4">
    <source>
        <dbReference type="Pfam" id="PF00817"/>
    </source>
</evidence>
<protein>
    <submittedName>
        <fullName evidence="5">DNA polymerase Y family protein</fullName>
    </submittedName>
</protein>
<dbReference type="GO" id="GO:0006281">
    <property type="term" value="P:DNA repair"/>
    <property type="evidence" value="ECO:0007669"/>
    <property type="project" value="InterPro"/>
</dbReference>
<dbReference type="SUPFAM" id="SSF56672">
    <property type="entry name" value="DNA/RNA polymerases"/>
    <property type="match status" value="1"/>
</dbReference>
<evidence type="ECO:0000256" key="2">
    <source>
        <dbReference type="ARBA" id="ARBA00022763"/>
    </source>
</evidence>
<comment type="caution">
    <text evidence="5">The sequence shown here is derived from an EMBL/GenBank/DDBJ whole genome shotgun (WGS) entry which is preliminary data.</text>
</comment>
<name>A0A967B9U8_9RHOB</name>
<keyword evidence="2" id="KW-0227">DNA damage</keyword>
<dbReference type="Gene3D" id="3.40.1170.60">
    <property type="match status" value="1"/>
</dbReference>
<dbReference type="InterPro" id="IPR043128">
    <property type="entry name" value="Rev_trsase/Diguanyl_cyclase"/>
</dbReference>
<dbReference type="InterPro" id="IPR043502">
    <property type="entry name" value="DNA/RNA_pol_sf"/>
</dbReference>
<dbReference type="Proteomes" id="UP000639775">
    <property type="component" value="Unassembled WGS sequence"/>
</dbReference>
<accession>A0A967B9U8</accession>
<reference evidence="5" key="1">
    <citation type="submission" date="2020-03" db="EMBL/GenBank/DDBJ databases">
        <title>Roseovarius gahaiensis sp. nov., isolated from Gahai Saline Lake, China.</title>
        <authorList>
            <person name="Sun X."/>
        </authorList>
    </citation>
    <scope>NUCLEOTIDE SEQUENCE</scope>
    <source>
        <strain evidence="5">GH877</strain>
    </source>
</reference>
<comment type="similarity">
    <text evidence="1">Belongs to the DNA polymerase type-Y family.</text>
</comment>
<dbReference type="CDD" id="cd03468">
    <property type="entry name" value="PolY_like"/>
    <property type="match status" value="1"/>
</dbReference>